<evidence type="ECO:0000313" key="3">
    <source>
        <dbReference type="Proteomes" id="UP000596329"/>
    </source>
</evidence>
<reference evidence="2 3" key="1">
    <citation type="submission" date="2020-07" db="EMBL/GenBank/DDBJ databases">
        <title>Genomic characterization of Flavobacterium psychrophilum strains.</title>
        <authorList>
            <person name="Castillo D."/>
            <person name="Jorgensen J."/>
            <person name="Middelboe M."/>
        </authorList>
    </citation>
    <scope>NUCLEOTIDE SEQUENCE [LARGE SCALE GENOMIC DNA]</scope>
    <source>
        <strain evidence="2 3">FPS-R7</strain>
    </source>
</reference>
<evidence type="ECO:0000256" key="1">
    <source>
        <dbReference type="SAM" id="Coils"/>
    </source>
</evidence>
<evidence type="ECO:0000313" key="2">
    <source>
        <dbReference type="EMBL" id="QRE04888.1"/>
    </source>
</evidence>
<keyword evidence="1" id="KW-0175">Coiled coil</keyword>
<dbReference type="Proteomes" id="UP000596329">
    <property type="component" value="Chromosome"/>
</dbReference>
<dbReference type="RefSeq" id="WP_123908310.1">
    <property type="nucleotide sequence ID" value="NZ_CP059075.1"/>
</dbReference>
<dbReference type="EMBL" id="CP059075">
    <property type="protein sequence ID" value="QRE04888.1"/>
    <property type="molecule type" value="Genomic_DNA"/>
</dbReference>
<dbReference type="AlphaFoldDB" id="A0A7U2NH20"/>
<gene>
    <name evidence="2" type="ORF">H0H26_04675</name>
</gene>
<name>A0A7U2NH20_FLAPS</name>
<feature type="coiled-coil region" evidence="1">
    <location>
        <begin position="53"/>
        <end position="80"/>
    </location>
</feature>
<accession>A0A7U2NH20</accession>
<sequence length="457" mass="53866">MKMILFFLIPIFTYSQVNFPSIPQPTQFQNYGNPNSLYPATNNPKRPTLNYYMGQEQQRIQQQNQQIINQTQQREKQRQHQLQEIYHTQETDDGYKRFNANRNVNYHLPSSETKSGTQFYKEAFDKMQTLNVENYSVKEVNFLTENAYFDNKHSKAEFDKVVKQTGEFLIEKMKELHYDLNSNTAKNYMLFDFFGDNLQLKSTKQKHSAYKYDFVDYRGDKDWTKMFVSKLIKTGSGQCHSMPLLYLILAEEIGAESYLSTCPNHTYIKFQDENEKWYNVELTNNMFTTTSFILSSRYIKSEALQNNLYMQNMSKKELLSHFYCDLAGGYLAKFGNDEFLEIVIKKALELNPSNIQASMMLSNYYTVRFVYAMKKLKINPTDKQDLAYIKPYPDAVQYLKDVNLQYKYMDDSGYAQMPAKAYEHWLGTLKQAKNKQESQAFENQFKGIIDKKQPAKQ</sequence>
<evidence type="ECO:0008006" key="4">
    <source>
        <dbReference type="Google" id="ProtNLM"/>
    </source>
</evidence>
<organism evidence="2 3">
    <name type="scientific">Flavobacterium psychrophilum</name>
    <dbReference type="NCBI Taxonomy" id="96345"/>
    <lineage>
        <taxon>Bacteria</taxon>
        <taxon>Pseudomonadati</taxon>
        <taxon>Bacteroidota</taxon>
        <taxon>Flavobacteriia</taxon>
        <taxon>Flavobacteriales</taxon>
        <taxon>Flavobacteriaceae</taxon>
        <taxon>Flavobacterium</taxon>
    </lineage>
</organism>
<protein>
    <recommendedName>
        <fullName evidence="4">Protein SirB1 N-terminal domain-containing protein</fullName>
    </recommendedName>
</protein>
<proteinExistence type="predicted"/>